<keyword evidence="11" id="KW-1185">Reference proteome</keyword>
<proteinExistence type="inferred from homology"/>
<evidence type="ECO:0000256" key="6">
    <source>
        <dbReference type="ARBA" id="ARBA00023145"/>
    </source>
</evidence>
<dbReference type="GO" id="GO:0004197">
    <property type="term" value="F:cysteine-type endopeptidase activity"/>
    <property type="evidence" value="ECO:0007669"/>
    <property type="project" value="InterPro"/>
</dbReference>
<dbReference type="InterPro" id="IPR016129">
    <property type="entry name" value="Caspase_his_AS"/>
</dbReference>
<evidence type="ECO:0000313" key="11">
    <source>
        <dbReference type="Proteomes" id="UP000036403"/>
    </source>
</evidence>
<evidence type="ECO:0000256" key="3">
    <source>
        <dbReference type="ARBA" id="ARBA00022703"/>
    </source>
</evidence>
<name>A0A0J7K9I0_LASNI</name>
<dbReference type="InterPro" id="IPR002138">
    <property type="entry name" value="Pept_C14_p10"/>
</dbReference>
<dbReference type="FunFam" id="3.40.50.1460:FF:000001">
    <property type="entry name" value="Caspase-3 preproprotein"/>
    <property type="match status" value="1"/>
</dbReference>
<evidence type="ECO:0000259" key="9">
    <source>
        <dbReference type="PROSITE" id="PS50208"/>
    </source>
</evidence>
<dbReference type="PaxDb" id="67767-A0A0J7K9I0"/>
<dbReference type="PROSITE" id="PS50208">
    <property type="entry name" value="CASPASE_P20"/>
    <property type="match status" value="1"/>
</dbReference>
<accession>A0A0J7K9I0</accession>
<dbReference type="PROSITE" id="PS01122">
    <property type="entry name" value="CASPASE_CYS"/>
    <property type="match status" value="1"/>
</dbReference>
<evidence type="ECO:0000256" key="1">
    <source>
        <dbReference type="ARBA" id="ARBA00010134"/>
    </source>
</evidence>
<dbReference type="InterPro" id="IPR033139">
    <property type="entry name" value="Caspase_cys_AS"/>
</dbReference>
<evidence type="ECO:0000313" key="10">
    <source>
        <dbReference type="EMBL" id="KMQ87053.1"/>
    </source>
</evidence>
<keyword evidence="6" id="KW-0865">Zymogen</keyword>
<feature type="non-terminal residue" evidence="10">
    <location>
        <position position="1"/>
    </location>
</feature>
<dbReference type="SMART" id="SM00115">
    <property type="entry name" value="CASc"/>
    <property type="match status" value="1"/>
</dbReference>
<dbReference type="CDD" id="cd00032">
    <property type="entry name" value="CASc"/>
    <property type="match status" value="1"/>
</dbReference>
<keyword evidence="3" id="KW-0053">Apoptosis</keyword>
<evidence type="ECO:0000259" key="8">
    <source>
        <dbReference type="PROSITE" id="PS50207"/>
    </source>
</evidence>
<dbReference type="PRINTS" id="PR00376">
    <property type="entry name" value="IL1BCENZYME"/>
</dbReference>
<evidence type="ECO:0000256" key="5">
    <source>
        <dbReference type="ARBA" id="ARBA00022807"/>
    </source>
</evidence>
<feature type="domain" description="Caspase family p10" evidence="8">
    <location>
        <begin position="218"/>
        <end position="313"/>
    </location>
</feature>
<evidence type="ECO:0000256" key="7">
    <source>
        <dbReference type="RuleBase" id="RU003971"/>
    </source>
</evidence>
<dbReference type="GO" id="GO:0045751">
    <property type="term" value="P:negative regulation of Toll signaling pathway"/>
    <property type="evidence" value="ECO:0007669"/>
    <property type="project" value="UniProtKB-ARBA"/>
</dbReference>
<dbReference type="AlphaFoldDB" id="A0A0J7K9I0"/>
<dbReference type="Pfam" id="PF00656">
    <property type="entry name" value="Peptidase_C14"/>
    <property type="match status" value="1"/>
</dbReference>
<dbReference type="PROSITE" id="PS01121">
    <property type="entry name" value="CASPASE_HIS"/>
    <property type="match status" value="1"/>
</dbReference>
<evidence type="ECO:0000256" key="2">
    <source>
        <dbReference type="ARBA" id="ARBA00022670"/>
    </source>
</evidence>
<keyword evidence="4" id="KW-0378">Hydrolase</keyword>
<dbReference type="Gene3D" id="3.40.50.1460">
    <property type="match status" value="1"/>
</dbReference>
<gene>
    <name evidence="10" type="ORF">RF55_13779</name>
</gene>
<dbReference type="InterPro" id="IPR001309">
    <property type="entry name" value="Pept_C14_p20"/>
</dbReference>
<dbReference type="GO" id="GO:1990525">
    <property type="term" value="F:BIR domain binding"/>
    <property type="evidence" value="ECO:0007669"/>
    <property type="project" value="UniProtKB-ARBA"/>
</dbReference>
<sequence>TSAEEDQEQDLGKSVIAETFKPDCTKKSDLMDANILHQNVMIDDGNLIDKKPSTSTAVMPVPIDADRYNMNNKHRGKCIIFNHEEIDGYEKREGSIIDVNKLQKSFGRLGFDIEILNDLSHLEIMDKIEKVSQYDHTDNDCLCIIVLTHGLQNDMICAKDAAYKSDKIWKPFTADKCTTLAGKPKLFFFQACRGDQVDSGVVLSPRTLQPSEATDTVTSYKIPTHADFLIAHSSVQDFRSWRNLVEGTWYIECLCKVLDEYGTEIDLMSMLILTTRKVATDFTTINPIDKTMYDKKQVPSVTTMLLRSVYFPPKLNEKITTA</sequence>
<dbReference type="SUPFAM" id="SSF52129">
    <property type="entry name" value="Caspase-like"/>
    <property type="match status" value="1"/>
</dbReference>
<dbReference type="EMBL" id="LBMM01011061">
    <property type="protein sequence ID" value="KMQ87053.1"/>
    <property type="molecule type" value="Genomic_DNA"/>
</dbReference>
<dbReference type="GO" id="GO:0016322">
    <property type="term" value="P:neuron remodeling"/>
    <property type="evidence" value="ECO:0007669"/>
    <property type="project" value="UniProtKB-ARBA"/>
</dbReference>
<dbReference type="GO" id="GO:0045476">
    <property type="term" value="P:nurse cell apoptotic process"/>
    <property type="evidence" value="ECO:0007669"/>
    <property type="project" value="UniProtKB-ARBA"/>
</dbReference>
<comment type="caution">
    <text evidence="10">The sequence shown here is derived from an EMBL/GenBank/DDBJ whole genome shotgun (WGS) entry which is preliminary data.</text>
</comment>
<reference evidence="10 11" key="1">
    <citation type="submission" date="2015-04" db="EMBL/GenBank/DDBJ databases">
        <title>Lasius niger genome sequencing.</title>
        <authorList>
            <person name="Konorov E.A."/>
            <person name="Nikitin M.A."/>
            <person name="Kirill M.V."/>
            <person name="Chang P."/>
        </authorList>
    </citation>
    <scope>NUCLEOTIDE SEQUENCE [LARGE SCALE GENOMIC DNA]</scope>
    <source>
        <tissue evidence="10">Whole</tissue>
    </source>
</reference>
<dbReference type="InterPro" id="IPR029030">
    <property type="entry name" value="Caspase-like_dom_sf"/>
</dbReference>
<protein>
    <submittedName>
        <fullName evidence="10">Caspase-1-like isoform x2 protein</fullName>
    </submittedName>
</protein>
<dbReference type="PANTHER" id="PTHR10454:SF232">
    <property type="entry name" value="AT03047P-RELATED"/>
    <property type="match status" value="1"/>
</dbReference>
<dbReference type="InterPro" id="IPR002398">
    <property type="entry name" value="Pept_C14"/>
</dbReference>
<dbReference type="PANTHER" id="PTHR10454">
    <property type="entry name" value="CASPASE"/>
    <property type="match status" value="1"/>
</dbReference>
<dbReference type="GO" id="GO:0005737">
    <property type="term" value="C:cytoplasm"/>
    <property type="evidence" value="ECO:0007669"/>
    <property type="project" value="TreeGrafter"/>
</dbReference>
<feature type="domain" description="Caspase family p20" evidence="9">
    <location>
        <begin position="74"/>
        <end position="196"/>
    </location>
</feature>
<dbReference type="GO" id="GO:0043525">
    <property type="term" value="P:positive regulation of neuron apoptotic process"/>
    <property type="evidence" value="ECO:0007669"/>
    <property type="project" value="TreeGrafter"/>
</dbReference>
<keyword evidence="2" id="KW-0645">Protease</keyword>
<dbReference type="GO" id="GO:0006508">
    <property type="term" value="P:proteolysis"/>
    <property type="evidence" value="ECO:0007669"/>
    <property type="project" value="UniProtKB-KW"/>
</dbReference>
<dbReference type="PROSITE" id="PS50207">
    <property type="entry name" value="CASPASE_P10"/>
    <property type="match status" value="1"/>
</dbReference>
<evidence type="ECO:0000256" key="4">
    <source>
        <dbReference type="ARBA" id="ARBA00022801"/>
    </source>
</evidence>
<organism evidence="10 11">
    <name type="scientific">Lasius niger</name>
    <name type="common">Black garden ant</name>
    <dbReference type="NCBI Taxonomy" id="67767"/>
    <lineage>
        <taxon>Eukaryota</taxon>
        <taxon>Metazoa</taxon>
        <taxon>Ecdysozoa</taxon>
        <taxon>Arthropoda</taxon>
        <taxon>Hexapoda</taxon>
        <taxon>Insecta</taxon>
        <taxon>Pterygota</taxon>
        <taxon>Neoptera</taxon>
        <taxon>Endopterygota</taxon>
        <taxon>Hymenoptera</taxon>
        <taxon>Apocrita</taxon>
        <taxon>Aculeata</taxon>
        <taxon>Formicoidea</taxon>
        <taxon>Formicidae</taxon>
        <taxon>Formicinae</taxon>
        <taxon>Lasius</taxon>
        <taxon>Lasius</taxon>
    </lineage>
</organism>
<dbReference type="InterPro" id="IPR015917">
    <property type="entry name" value="Pept_C14A"/>
</dbReference>
<comment type="similarity">
    <text evidence="1 7">Belongs to the peptidase C14A family.</text>
</comment>
<dbReference type="InterPro" id="IPR011600">
    <property type="entry name" value="Pept_C14_caspase"/>
</dbReference>
<dbReference type="OrthoDB" id="6116485at2759"/>
<dbReference type="Proteomes" id="UP000036403">
    <property type="component" value="Unassembled WGS sequence"/>
</dbReference>
<dbReference type="STRING" id="67767.A0A0J7K9I0"/>
<keyword evidence="5" id="KW-0788">Thiol protease</keyword>